<accession>A0A3P5WRE4</accession>
<keyword evidence="3" id="KW-0349">Heme</keyword>
<reference evidence="8 9" key="1">
    <citation type="submission" date="2018-11" db="EMBL/GenBank/DDBJ databases">
        <authorList>
            <person name="Criscuolo A."/>
        </authorList>
    </citation>
    <scope>NUCLEOTIDE SEQUENCE [LARGE SCALE GENOMIC DNA]</scope>
    <source>
        <strain evidence="8">AT11b</strain>
    </source>
</reference>
<keyword evidence="5 8" id="KW-0560">Oxidoreductase</keyword>
<dbReference type="PANTHER" id="PTHR46696">
    <property type="entry name" value="P450, PUTATIVE (EUROFUNG)-RELATED"/>
    <property type="match status" value="1"/>
</dbReference>
<dbReference type="GO" id="GO:0005506">
    <property type="term" value="F:iron ion binding"/>
    <property type="evidence" value="ECO:0007669"/>
    <property type="project" value="InterPro"/>
</dbReference>
<dbReference type="Proteomes" id="UP000280861">
    <property type="component" value="Unassembled WGS sequence"/>
</dbReference>
<evidence type="ECO:0000313" key="9">
    <source>
        <dbReference type="Proteomes" id="UP000280861"/>
    </source>
</evidence>
<dbReference type="InterPro" id="IPR001128">
    <property type="entry name" value="Cyt_P450"/>
</dbReference>
<name>A0A3P5WRE4_9MICC</name>
<evidence type="ECO:0000256" key="2">
    <source>
        <dbReference type="ARBA" id="ARBA00010617"/>
    </source>
</evidence>
<gene>
    <name evidence="8" type="primary">eryF</name>
    <name evidence="8" type="ORF">PSET11_00365</name>
</gene>
<dbReference type="PANTHER" id="PTHR46696:SF5">
    <property type="entry name" value="CYTOCHROME P450 BJ-1"/>
    <property type="match status" value="1"/>
</dbReference>
<dbReference type="EC" id="1.14.-.-" evidence="8"/>
<evidence type="ECO:0000256" key="1">
    <source>
        <dbReference type="ARBA" id="ARBA00001971"/>
    </source>
</evidence>
<evidence type="ECO:0000256" key="4">
    <source>
        <dbReference type="ARBA" id="ARBA00022723"/>
    </source>
</evidence>
<keyword evidence="7" id="KW-0503">Monooxygenase</keyword>
<organism evidence="8 9">
    <name type="scientific">Arthrobacter ulcerisalmonis</name>
    <dbReference type="NCBI Taxonomy" id="2483813"/>
    <lineage>
        <taxon>Bacteria</taxon>
        <taxon>Bacillati</taxon>
        <taxon>Actinomycetota</taxon>
        <taxon>Actinomycetes</taxon>
        <taxon>Micrococcales</taxon>
        <taxon>Micrococcaceae</taxon>
        <taxon>Arthrobacter</taxon>
    </lineage>
</organism>
<evidence type="ECO:0000256" key="5">
    <source>
        <dbReference type="ARBA" id="ARBA00023002"/>
    </source>
</evidence>
<dbReference type="AlphaFoldDB" id="A0A3P5WRE4"/>
<evidence type="ECO:0000256" key="3">
    <source>
        <dbReference type="ARBA" id="ARBA00022617"/>
    </source>
</evidence>
<proteinExistence type="inferred from homology"/>
<dbReference type="InterPro" id="IPR002397">
    <property type="entry name" value="Cyt_P450_B"/>
</dbReference>
<dbReference type="PRINTS" id="PR00359">
    <property type="entry name" value="BP450"/>
</dbReference>
<dbReference type="OrthoDB" id="54272at2"/>
<comment type="cofactor">
    <cofactor evidence="1">
        <name>heme</name>
        <dbReference type="ChEBI" id="CHEBI:30413"/>
    </cofactor>
</comment>
<dbReference type="GO" id="GO:0020037">
    <property type="term" value="F:heme binding"/>
    <property type="evidence" value="ECO:0007669"/>
    <property type="project" value="InterPro"/>
</dbReference>
<keyword evidence="9" id="KW-1185">Reference proteome</keyword>
<dbReference type="GO" id="GO:0016705">
    <property type="term" value="F:oxidoreductase activity, acting on paired donors, with incorporation or reduction of molecular oxygen"/>
    <property type="evidence" value="ECO:0007669"/>
    <property type="project" value="InterPro"/>
</dbReference>
<sequence length="394" mass="44754">MTQSLSELPWIAADTTDLDELQQAREQNWVAQSSRGLEVLTYEQGFEVLEHPELEKGPSFRRRLDDVGIVDGEIRDLWNLMLVNNEGEYRKKLRVPLASLFRPAQVAKLRVHVRTVVNEILDEIGDTGSVDLMQELCWRVPPMMYCHLVSAPVELAPTVARLSDSILAPILTADPTRRQESVDAFLEGWEFVRDHIEARRQNIGDDFTSVMIKQQIEGLLTEDQLMAEGMSILQASVDNTVHQMGNTFGTLLQEPSRWQQLLDNPDASTPIIEEVIRLRPRFGTIFRYAPHEITVDDQVIPADSFVYVSVRSAQRDARVFSDPNTYNIDRPAKRPLMFGAGPYNCLGQNLARMEIEEALKAVAERFPKIRLTEEWTCHDTNAVTETANLKVSLV</sequence>
<dbReference type="EMBL" id="UXAU01000009">
    <property type="protein sequence ID" value="VDC18533.1"/>
    <property type="molecule type" value="Genomic_DNA"/>
</dbReference>
<protein>
    <submittedName>
        <fullName evidence="8">6-deoxyerythronolide B hydroxylase</fullName>
        <ecNumber evidence="8">1.14.-.-</ecNumber>
    </submittedName>
</protein>
<dbReference type="InterPro" id="IPR036396">
    <property type="entry name" value="Cyt_P450_sf"/>
</dbReference>
<comment type="similarity">
    <text evidence="2">Belongs to the cytochrome P450 family.</text>
</comment>
<keyword evidence="6" id="KW-0408">Iron</keyword>
<dbReference type="RefSeq" id="WP_160118949.1">
    <property type="nucleotide sequence ID" value="NZ_CBCRYA010000005.1"/>
</dbReference>
<dbReference type="SUPFAM" id="SSF48264">
    <property type="entry name" value="Cytochrome P450"/>
    <property type="match status" value="1"/>
</dbReference>
<evidence type="ECO:0000313" key="8">
    <source>
        <dbReference type="EMBL" id="VDC18533.1"/>
    </source>
</evidence>
<dbReference type="GO" id="GO:0004497">
    <property type="term" value="F:monooxygenase activity"/>
    <property type="evidence" value="ECO:0007669"/>
    <property type="project" value="UniProtKB-KW"/>
</dbReference>
<evidence type="ECO:0000256" key="6">
    <source>
        <dbReference type="ARBA" id="ARBA00023004"/>
    </source>
</evidence>
<dbReference type="Gene3D" id="1.10.630.10">
    <property type="entry name" value="Cytochrome P450"/>
    <property type="match status" value="1"/>
</dbReference>
<evidence type="ECO:0000256" key="7">
    <source>
        <dbReference type="ARBA" id="ARBA00023033"/>
    </source>
</evidence>
<keyword evidence="4" id="KW-0479">Metal-binding</keyword>
<dbReference type="Pfam" id="PF00067">
    <property type="entry name" value="p450"/>
    <property type="match status" value="1"/>
</dbReference>